<dbReference type="InterPro" id="IPR020827">
    <property type="entry name" value="Asparaginase/glutaminase_AS1"/>
</dbReference>
<dbReference type="PROSITE" id="PS00917">
    <property type="entry name" value="ASN_GLN_ASE_2"/>
    <property type="match status" value="1"/>
</dbReference>
<dbReference type="FunFam" id="3.40.50.40:FF:000001">
    <property type="entry name" value="L-asparaginase 1"/>
    <property type="match status" value="1"/>
</dbReference>
<dbReference type="EC" id="3.5.1.1" evidence="2"/>
<keyword evidence="11" id="KW-1185">Reference proteome</keyword>
<evidence type="ECO:0000259" key="8">
    <source>
        <dbReference type="Pfam" id="PF00710"/>
    </source>
</evidence>
<dbReference type="InterPro" id="IPR027475">
    <property type="entry name" value="Asparaginase/glutaminase_AS2"/>
</dbReference>
<dbReference type="InterPro" id="IPR040919">
    <property type="entry name" value="Asparaginase_C"/>
</dbReference>
<evidence type="ECO:0000313" key="11">
    <source>
        <dbReference type="Proteomes" id="UP000003303"/>
    </source>
</evidence>
<dbReference type="Proteomes" id="UP000003303">
    <property type="component" value="Unassembled WGS sequence"/>
</dbReference>
<dbReference type="InterPro" id="IPR006033">
    <property type="entry name" value="AsnA_fam"/>
</dbReference>
<evidence type="ECO:0000259" key="9">
    <source>
        <dbReference type="Pfam" id="PF17763"/>
    </source>
</evidence>
<dbReference type="Pfam" id="PF00710">
    <property type="entry name" value="Asparaginase"/>
    <property type="match status" value="1"/>
</dbReference>
<dbReference type="AlphaFoldDB" id="C2MBM2"/>
<dbReference type="FunFam" id="3.40.50.1170:FF:000001">
    <property type="entry name" value="L-asparaginase 2"/>
    <property type="match status" value="1"/>
</dbReference>
<dbReference type="SMART" id="SM00870">
    <property type="entry name" value="Asparaginase"/>
    <property type="match status" value="1"/>
</dbReference>
<evidence type="ECO:0000256" key="1">
    <source>
        <dbReference type="ARBA" id="ARBA00010518"/>
    </source>
</evidence>
<feature type="active site" evidence="7">
    <location>
        <position position="98"/>
    </location>
</feature>
<dbReference type="NCBIfam" id="TIGR00519">
    <property type="entry name" value="asnASE_I"/>
    <property type="match status" value="1"/>
</dbReference>
<dbReference type="Pfam" id="PF17763">
    <property type="entry name" value="Asparaginase_C"/>
    <property type="match status" value="1"/>
</dbReference>
<dbReference type="PROSITE" id="PS51732">
    <property type="entry name" value="ASN_GLN_ASE_3"/>
    <property type="match status" value="1"/>
</dbReference>
<dbReference type="PANTHER" id="PTHR11707">
    <property type="entry name" value="L-ASPARAGINASE"/>
    <property type="match status" value="1"/>
</dbReference>
<evidence type="ECO:0000256" key="6">
    <source>
        <dbReference type="PROSITE-ProRule" id="PRU10099"/>
    </source>
</evidence>
<dbReference type="SUPFAM" id="SSF53774">
    <property type="entry name" value="Glutaminase/Asparaginase"/>
    <property type="match status" value="1"/>
</dbReference>
<dbReference type="PRINTS" id="PR00139">
    <property type="entry name" value="ASNGLNASE"/>
</dbReference>
<organism evidence="10 11">
    <name type="scientific">Porphyromonas uenonis 60-3</name>
    <dbReference type="NCBI Taxonomy" id="596327"/>
    <lineage>
        <taxon>Bacteria</taxon>
        <taxon>Pseudomonadati</taxon>
        <taxon>Bacteroidota</taxon>
        <taxon>Bacteroidia</taxon>
        <taxon>Bacteroidales</taxon>
        <taxon>Porphyromonadaceae</taxon>
        <taxon>Porphyromonas</taxon>
    </lineage>
</organism>
<dbReference type="SFLD" id="SFLDS00057">
    <property type="entry name" value="Glutaminase/Asparaginase"/>
    <property type="match status" value="1"/>
</dbReference>
<comment type="similarity">
    <text evidence="1">Belongs to the asparaginase 1 family.</text>
</comment>
<evidence type="ECO:0000256" key="5">
    <source>
        <dbReference type="PIRSR" id="PIRSR001220-2"/>
    </source>
</evidence>
<feature type="active site" evidence="6">
    <location>
        <position position="22"/>
    </location>
</feature>
<evidence type="ECO:0000256" key="4">
    <source>
        <dbReference type="PIRSR" id="PIRSR001220-1"/>
    </source>
</evidence>
<evidence type="ECO:0000256" key="2">
    <source>
        <dbReference type="ARBA" id="ARBA00012920"/>
    </source>
</evidence>
<feature type="domain" description="L-asparaginase N-terminal" evidence="8">
    <location>
        <begin position="14"/>
        <end position="202"/>
    </location>
</feature>
<feature type="active site" description="O-isoaspartyl threonine intermediate" evidence="4">
    <location>
        <position position="22"/>
    </location>
</feature>
<dbReference type="InterPro" id="IPR041725">
    <property type="entry name" value="L-asparaginase_I"/>
</dbReference>
<dbReference type="Gene3D" id="3.40.50.40">
    <property type="match status" value="1"/>
</dbReference>
<evidence type="ECO:0000313" key="10">
    <source>
        <dbReference type="EMBL" id="EEK16871.1"/>
    </source>
</evidence>
<sequence length="351" mass="38444">MTTDQDTTTALPHLKVIYTGGTIGMVQDIETGALKAFQFDYLREHVPELDQLHCTFDIEQCDPPIDSSAITPDLWVWLGEMIQREMEAYDGFVILHGTDTMAYTASALSFMLQGLDKPVILTGSQLPIGRLRTDGKENLITAFEIALARRADGSPMIPEVAVYFEDYLYRGNRTLKYSAEHFEAFASPNYPHLAFAGIDIKYSPSVIGFEEPDLSQAWRPAFDGHVVVLKLFPGLSASLLDHILRMPDLRGVVLETFGSGNAPTDEAFLSAIKGAVARGITIVNVTQCYSGSVVMGRYETGNVLSQTGVIGGGDMTTESATTKLMYLLAQDLSQAEVARLMQVSLRGELTI</sequence>
<feature type="binding site" evidence="5">
    <location>
        <position position="67"/>
    </location>
    <ligand>
        <name>substrate</name>
    </ligand>
</feature>
<dbReference type="EMBL" id="ACLR01000123">
    <property type="protein sequence ID" value="EEK16871.1"/>
    <property type="molecule type" value="Genomic_DNA"/>
</dbReference>
<reference evidence="10 11" key="1">
    <citation type="submission" date="2009-04" db="EMBL/GenBank/DDBJ databases">
        <authorList>
            <person name="Sebastian Y."/>
            <person name="Madupu R."/>
            <person name="Durkin A.S."/>
            <person name="Torralba M."/>
            <person name="Methe B."/>
            <person name="Sutton G.G."/>
            <person name="Strausberg R.L."/>
            <person name="Nelson K.E."/>
        </authorList>
    </citation>
    <scope>NUCLEOTIDE SEQUENCE [LARGE SCALE GENOMIC DNA]</scope>
    <source>
        <strain evidence="10 11">60-3</strain>
    </source>
</reference>
<dbReference type="STRING" id="596327.PORUE0001_0708"/>
<dbReference type="InterPro" id="IPR037152">
    <property type="entry name" value="L-asparaginase_N_sf"/>
</dbReference>
<gene>
    <name evidence="10" type="ORF">PORUE0001_0708</name>
</gene>
<protein>
    <recommendedName>
        <fullName evidence="2">asparaginase</fullName>
        <ecNumber evidence="2">3.5.1.1</ecNumber>
    </recommendedName>
</protein>
<comment type="caution">
    <text evidence="10">The sequence shown here is derived from an EMBL/GenBank/DDBJ whole genome shotgun (WGS) entry which is preliminary data.</text>
</comment>
<evidence type="ECO:0000256" key="7">
    <source>
        <dbReference type="PROSITE-ProRule" id="PRU10100"/>
    </source>
</evidence>
<dbReference type="PANTHER" id="PTHR11707:SF28">
    <property type="entry name" value="60 KDA LYSOPHOSPHOLIPASE"/>
    <property type="match status" value="1"/>
</dbReference>
<dbReference type="InterPro" id="IPR036152">
    <property type="entry name" value="Asp/glu_Ase-like_sf"/>
</dbReference>
<proteinExistence type="inferred from homology"/>
<dbReference type="PIRSF" id="PIRSF001220">
    <property type="entry name" value="L-ASNase_gatD"/>
    <property type="match status" value="1"/>
</dbReference>
<feature type="binding site" evidence="5">
    <location>
        <begin position="98"/>
        <end position="99"/>
    </location>
    <ligand>
        <name>substrate</name>
    </ligand>
</feature>
<dbReference type="PROSITE" id="PS00144">
    <property type="entry name" value="ASN_GLN_ASE_1"/>
    <property type="match status" value="1"/>
</dbReference>
<dbReference type="GO" id="GO:0004067">
    <property type="term" value="F:asparaginase activity"/>
    <property type="evidence" value="ECO:0007669"/>
    <property type="project" value="UniProtKB-UniRule"/>
</dbReference>
<dbReference type="InterPro" id="IPR027473">
    <property type="entry name" value="L-asparaginase_C"/>
</dbReference>
<feature type="domain" description="Asparaginase/glutaminase C-terminal" evidence="9">
    <location>
        <begin position="225"/>
        <end position="341"/>
    </location>
</feature>
<dbReference type="InterPro" id="IPR027474">
    <property type="entry name" value="L-asparaginase_N"/>
</dbReference>
<dbReference type="Gene3D" id="3.40.50.1170">
    <property type="entry name" value="L-asparaginase, N-terminal domain"/>
    <property type="match status" value="1"/>
</dbReference>
<accession>C2MBM2</accession>
<name>C2MBM2_9PORP</name>
<dbReference type="InterPro" id="IPR006034">
    <property type="entry name" value="Asparaginase/glutaminase-like"/>
</dbReference>
<dbReference type="RefSeq" id="WP_007365209.1">
    <property type="nucleotide sequence ID" value="NZ_ACLR01000123.1"/>
</dbReference>
<dbReference type="GO" id="GO:0009066">
    <property type="term" value="P:aspartate family amino acid metabolic process"/>
    <property type="evidence" value="ECO:0007669"/>
    <property type="project" value="UniProtKB-ARBA"/>
</dbReference>
<dbReference type="eggNOG" id="COG0252">
    <property type="taxonomic scope" value="Bacteria"/>
</dbReference>
<evidence type="ECO:0000256" key="3">
    <source>
        <dbReference type="ARBA" id="ARBA00022801"/>
    </source>
</evidence>
<dbReference type="CDD" id="cd08963">
    <property type="entry name" value="L-asparaginase_I"/>
    <property type="match status" value="1"/>
</dbReference>
<dbReference type="OrthoDB" id="9788068at2"/>
<dbReference type="PIRSF" id="PIRSF500176">
    <property type="entry name" value="L_ASNase"/>
    <property type="match status" value="1"/>
</dbReference>
<keyword evidence="3 10" id="KW-0378">Hydrolase</keyword>